<accession>A0ABQ3UG12</accession>
<sequence>MRDAAQNRGHCVNEDRNNPFEYTYREFGGQENEEEQEPKQYMQPGFYAPSPREEADKIYPEQAASASTSSYSPYQVYNPYAAKEQQLVSVQPEVTGAYRGPQSLEGYTTDVGVEQQEAARRGSAEGGKKKRGGLAGIGTGIVALFSWLLKFKGLAILLKFGWAGFSALITIGLYSIVFGWQFAVGIVALLFIHELGHALILKLKGMPVGGIVFVPFFGAMTLLQRLPTNAKDDAEISIGGPIAGAISAGVCLAIAEIQPDPRNIWMALAYFGFFINLLNLIPVVPFDGGRILGAVDRRIWIAGFILLLGFEVWEWMHGNFSLWLVLILIIAGSQLFSARFRSNSPQMKAFYTVPISTRILISVLYFGLAAVLFLGMSIAQGMLVVN</sequence>
<evidence type="ECO:0000259" key="14">
    <source>
        <dbReference type="Pfam" id="PF02163"/>
    </source>
</evidence>
<feature type="transmembrane region" description="Helical" evidence="13">
    <location>
        <begin position="206"/>
        <end position="224"/>
    </location>
</feature>
<feature type="domain" description="Peptidase M50" evidence="14">
    <location>
        <begin position="182"/>
        <end position="255"/>
    </location>
</feature>
<evidence type="ECO:0000256" key="10">
    <source>
        <dbReference type="ARBA" id="ARBA00023049"/>
    </source>
</evidence>
<dbReference type="EMBL" id="BNJG01000001">
    <property type="protein sequence ID" value="GHO51660.1"/>
    <property type="molecule type" value="Genomic_DNA"/>
</dbReference>
<dbReference type="Proteomes" id="UP000654345">
    <property type="component" value="Unassembled WGS sequence"/>
</dbReference>
<evidence type="ECO:0000313" key="15">
    <source>
        <dbReference type="EMBL" id="GHO51660.1"/>
    </source>
</evidence>
<organism evidence="15 16">
    <name type="scientific">Ktedonobacter robiniae</name>
    <dbReference type="NCBI Taxonomy" id="2778365"/>
    <lineage>
        <taxon>Bacteria</taxon>
        <taxon>Bacillati</taxon>
        <taxon>Chloroflexota</taxon>
        <taxon>Ktedonobacteria</taxon>
        <taxon>Ktedonobacterales</taxon>
        <taxon>Ktedonobacteraceae</taxon>
        <taxon>Ktedonobacter</taxon>
    </lineage>
</organism>
<dbReference type="PANTHER" id="PTHR39188:SF3">
    <property type="entry name" value="STAGE IV SPORULATION PROTEIN FB"/>
    <property type="match status" value="1"/>
</dbReference>
<name>A0ABQ3UG12_9CHLR</name>
<keyword evidence="9 13" id="KW-1133">Transmembrane helix</keyword>
<feature type="transmembrane region" description="Helical" evidence="13">
    <location>
        <begin position="359"/>
        <end position="383"/>
    </location>
</feature>
<keyword evidence="11 13" id="KW-0472">Membrane</keyword>
<keyword evidence="16" id="KW-1185">Reference proteome</keyword>
<evidence type="ECO:0000256" key="2">
    <source>
        <dbReference type="ARBA" id="ARBA00004141"/>
    </source>
</evidence>
<evidence type="ECO:0000256" key="1">
    <source>
        <dbReference type="ARBA" id="ARBA00001947"/>
    </source>
</evidence>
<evidence type="ECO:0000256" key="7">
    <source>
        <dbReference type="ARBA" id="ARBA00022801"/>
    </source>
</evidence>
<keyword evidence="7" id="KW-0378">Hydrolase</keyword>
<comment type="caution">
    <text evidence="15">The sequence shown here is derived from an EMBL/GenBank/DDBJ whole genome shotgun (WGS) entry which is preliminary data.</text>
</comment>
<comment type="cofactor">
    <cofactor evidence="1">
        <name>Zn(2+)</name>
        <dbReference type="ChEBI" id="CHEBI:29105"/>
    </cofactor>
</comment>
<feature type="region of interest" description="Disordered" evidence="12">
    <location>
        <begin position="26"/>
        <end position="55"/>
    </location>
</feature>
<evidence type="ECO:0000256" key="4">
    <source>
        <dbReference type="ARBA" id="ARBA00022670"/>
    </source>
</evidence>
<keyword evidence="5 13" id="KW-0812">Transmembrane</keyword>
<evidence type="ECO:0000256" key="3">
    <source>
        <dbReference type="ARBA" id="ARBA00007931"/>
    </source>
</evidence>
<comment type="subcellular location">
    <subcellularLocation>
        <location evidence="2">Membrane</location>
        <topology evidence="2">Multi-pass membrane protein</topology>
    </subcellularLocation>
</comment>
<keyword evidence="10" id="KW-0482">Metalloprotease</keyword>
<keyword evidence="8" id="KW-0862">Zinc</keyword>
<evidence type="ECO:0000256" key="12">
    <source>
        <dbReference type="SAM" id="MobiDB-lite"/>
    </source>
</evidence>
<reference evidence="15 16" key="1">
    <citation type="journal article" date="2021" name="Int. J. Syst. Evol. Microbiol.">
        <title>Reticulibacter mediterranei gen. nov., sp. nov., within the new family Reticulibacteraceae fam. nov., and Ktedonospora formicarum gen. nov., sp. nov., Ktedonobacter robiniae sp. nov., Dictyobacter formicarum sp. nov. and Dictyobacter arantiisoli sp. nov., belonging to the class Ktedonobacteria.</title>
        <authorList>
            <person name="Yabe S."/>
            <person name="Zheng Y."/>
            <person name="Wang C.M."/>
            <person name="Sakai Y."/>
            <person name="Abe K."/>
            <person name="Yokota A."/>
            <person name="Donadio S."/>
            <person name="Cavaletti L."/>
            <person name="Monciardini P."/>
        </authorList>
    </citation>
    <scope>NUCLEOTIDE SEQUENCE [LARGE SCALE GENOMIC DNA]</scope>
    <source>
        <strain evidence="15 16">SOSP1-30</strain>
    </source>
</reference>
<dbReference type="CDD" id="cd06160">
    <property type="entry name" value="S2P-M50_like_2"/>
    <property type="match status" value="1"/>
</dbReference>
<keyword evidence="4" id="KW-0645">Protease</keyword>
<evidence type="ECO:0000256" key="13">
    <source>
        <dbReference type="SAM" id="Phobius"/>
    </source>
</evidence>
<proteinExistence type="inferred from homology"/>
<dbReference type="Pfam" id="PF02163">
    <property type="entry name" value="Peptidase_M50"/>
    <property type="match status" value="1"/>
</dbReference>
<feature type="transmembrane region" description="Helical" evidence="13">
    <location>
        <begin position="322"/>
        <end position="338"/>
    </location>
</feature>
<gene>
    <name evidence="15" type="ORF">KSB_01350</name>
</gene>
<evidence type="ECO:0000256" key="8">
    <source>
        <dbReference type="ARBA" id="ARBA00022833"/>
    </source>
</evidence>
<evidence type="ECO:0000313" key="16">
    <source>
        <dbReference type="Proteomes" id="UP000654345"/>
    </source>
</evidence>
<protein>
    <recommendedName>
        <fullName evidence="14">Peptidase M50 domain-containing protein</fullName>
    </recommendedName>
</protein>
<feature type="transmembrane region" description="Helical" evidence="13">
    <location>
        <begin position="267"/>
        <end position="286"/>
    </location>
</feature>
<evidence type="ECO:0000256" key="9">
    <source>
        <dbReference type="ARBA" id="ARBA00022989"/>
    </source>
</evidence>
<feature type="transmembrane region" description="Helical" evidence="13">
    <location>
        <begin position="132"/>
        <end position="149"/>
    </location>
</feature>
<evidence type="ECO:0000256" key="6">
    <source>
        <dbReference type="ARBA" id="ARBA00022723"/>
    </source>
</evidence>
<keyword evidence="6" id="KW-0479">Metal-binding</keyword>
<feature type="transmembrane region" description="Helical" evidence="13">
    <location>
        <begin position="236"/>
        <end position="255"/>
    </location>
</feature>
<dbReference type="InterPro" id="IPR008915">
    <property type="entry name" value="Peptidase_M50"/>
</dbReference>
<evidence type="ECO:0000256" key="11">
    <source>
        <dbReference type="ARBA" id="ARBA00023136"/>
    </source>
</evidence>
<comment type="similarity">
    <text evidence="3">Belongs to the peptidase M50B family.</text>
</comment>
<dbReference type="PANTHER" id="PTHR39188">
    <property type="entry name" value="MEMBRANE-ASSOCIATED ZINC METALLOPROTEASE M50B"/>
    <property type="match status" value="1"/>
</dbReference>
<evidence type="ECO:0000256" key="5">
    <source>
        <dbReference type="ARBA" id="ARBA00022692"/>
    </source>
</evidence>